<evidence type="ECO:0000256" key="4">
    <source>
        <dbReference type="PROSITE-ProRule" id="PRU00134"/>
    </source>
</evidence>
<dbReference type="InterPro" id="IPR046824">
    <property type="entry name" value="Mss51-like_C"/>
</dbReference>
<accession>A0A6G1J9Z9</accession>
<evidence type="ECO:0000259" key="5">
    <source>
        <dbReference type="PROSITE" id="PS50865"/>
    </source>
</evidence>
<dbReference type="Pfam" id="PF01753">
    <property type="entry name" value="zf-MYND"/>
    <property type="match status" value="1"/>
</dbReference>
<dbReference type="Pfam" id="PF20179">
    <property type="entry name" value="MSS51_C"/>
    <property type="match status" value="1"/>
</dbReference>
<proteinExistence type="predicted"/>
<name>A0A6G1J9Z9_9PLEO</name>
<keyword evidence="2 4" id="KW-0863">Zinc-finger</keyword>
<dbReference type="PANTHER" id="PTHR46920">
    <property type="match status" value="1"/>
</dbReference>
<gene>
    <name evidence="6" type="ORF">K458DRAFT_476021</name>
</gene>
<dbReference type="EMBL" id="MU005575">
    <property type="protein sequence ID" value="KAF2687060.1"/>
    <property type="molecule type" value="Genomic_DNA"/>
</dbReference>
<dbReference type="AlphaFoldDB" id="A0A6G1J9Z9"/>
<evidence type="ECO:0000313" key="6">
    <source>
        <dbReference type="EMBL" id="KAF2687060.1"/>
    </source>
</evidence>
<dbReference type="SUPFAM" id="SSF144232">
    <property type="entry name" value="HIT/MYND zinc finger-like"/>
    <property type="match status" value="1"/>
</dbReference>
<dbReference type="Gene3D" id="6.10.140.2220">
    <property type="match status" value="1"/>
</dbReference>
<organism evidence="6 7">
    <name type="scientific">Lentithecium fluviatile CBS 122367</name>
    <dbReference type="NCBI Taxonomy" id="1168545"/>
    <lineage>
        <taxon>Eukaryota</taxon>
        <taxon>Fungi</taxon>
        <taxon>Dikarya</taxon>
        <taxon>Ascomycota</taxon>
        <taxon>Pezizomycotina</taxon>
        <taxon>Dothideomycetes</taxon>
        <taxon>Pleosporomycetidae</taxon>
        <taxon>Pleosporales</taxon>
        <taxon>Massarineae</taxon>
        <taxon>Lentitheciaceae</taxon>
        <taxon>Lentithecium</taxon>
    </lineage>
</organism>
<reference evidence="6" key="1">
    <citation type="journal article" date="2020" name="Stud. Mycol.">
        <title>101 Dothideomycetes genomes: a test case for predicting lifestyles and emergence of pathogens.</title>
        <authorList>
            <person name="Haridas S."/>
            <person name="Albert R."/>
            <person name="Binder M."/>
            <person name="Bloem J."/>
            <person name="Labutti K."/>
            <person name="Salamov A."/>
            <person name="Andreopoulos B."/>
            <person name="Baker S."/>
            <person name="Barry K."/>
            <person name="Bills G."/>
            <person name="Bluhm B."/>
            <person name="Cannon C."/>
            <person name="Castanera R."/>
            <person name="Culley D."/>
            <person name="Daum C."/>
            <person name="Ezra D."/>
            <person name="Gonzalez J."/>
            <person name="Henrissat B."/>
            <person name="Kuo A."/>
            <person name="Liang C."/>
            <person name="Lipzen A."/>
            <person name="Lutzoni F."/>
            <person name="Magnuson J."/>
            <person name="Mondo S."/>
            <person name="Nolan M."/>
            <person name="Ohm R."/>
            <person name="Pangilinan J."/>
            <person name="Park H.-J."/>
            <person name="Ramirez L."/>
            <person name="Alfaro M."/>
            <person name="Sun H."/>
            <person name="Tritt A."/>
            <person name="Yoshinaga Y."/>
            <person name="Zwiers L.-H."/>
            <person name="Turgeon B."/>
            <person name="Goodwin S."/>
            <person name="Spatafora J."/>
            <person name="Crous P."/>
            <person name="Grigoriev I."/>
        </authorList>
    </citation>
    <scope>NUCLEOTIDE SEQUENCE</scope>
    <source>
        <strain evidence="6">CBS 122367</strain>
    </source>
</reference>
<keyword evidence="7" id="KW-1185">Reference proteome</keyword>
<evidence type="ECO:0000256" key="1">
    <source>
        <dbReference type="ARBA" id="ARBA00022723"/>
    </source>
</evidence>
<dbReference type="PROSITE" id="PS01360">
    <property type="entry name" value="ZF_MYND_1"/>
    <property type="match status" value="1"/>
</dbReference>
<dbReference type="Proteomes" id="UP000799291">
    <property type="component" value="Unassembled WGS sequence"/>
</dbReference>
<keyword evidence="1" id="KW-0479">Metal-binding</keyword>
<dbReference type="OrthoDB" id="432970at2759"/>
<dbReference type="GO" id="GO:0008270">
    <property type="term" value="F:zinc ion binding"/>
    <property type="evidence" value="ECO:0007669"/>
    <property type="project" value="UniProtKB-KW"/>
</dbReference>
<dbReference type="InterPro" id="IPR002893">
    <property type="entry name" value="Znf_MYND"/>
</dbReference>
<dbReference type="PROSITE" id="PS50865">
    <property type="entry name" value="ZF_MYND_2"/>
    <property type="match status" value="1"/>
</dbReference>
<keyword evidence="3" id="KW-0862">Zinc</keyword>
<evidence type="ECO:0000256" key="3">
    <source>
        <dbReference type="ARBA" id="ARBA00022833"/>
    </source>
</evidence>
<protein>
    <recommendedName>
        <fullName evidence="5">MYND-type domain-containing protein</fullName>
    </recommendedName>
</protein>
<evidence type="ECO:0000256" key="2">
    <source>
        <dbReference type="ARBA" id="ARBA00022771"/>
    </source>
</evidence>
<sequence>MPEKCKNRERIANAGTPDIPFIPVGAIRGYLCFRCFTPSSNILKCSACKRAGYCSKACQKLDWSIAHKNHCKIFKTINEVEEQQYQRTRSWDEYRTYLLTTPYCASCRRTAVQLANRQLTLKRCEKCRLVFSCGDCPSPPAHSDAVCEGYRIHANVEEFRISFFEDTGKASPVTCTQFPRKTRKLLMEAAGWYDYFVNISDKPQITDIIKPDFSGLADVVMKVGTAKEMEDQERMRMFLLCATDNLTMPLTIVSALEDGSWDQPALHLHIVGATTRELVALGNFEEILHLVPGLRSLHITAAGPGLAGGDLGQGGSPFLPKTSLDCCPACKADGRTRSISIYQGLYHDFEKTSNYDKPDLTVLFNSGWIDGEDAESDWAPTIQLLVNSDVPALFTTYNEGEVQNETRRLREMGAKFLVEPGVNKWRGLVPAPEFIDEEYGMWYQNAYRYVIQGKE</sequence>
<feature type="domain" description="MYND-type" evidence="5">
    <location>
        <begin position="32"/>
        <end position="71"/>
    </location>
</feature>
<dbReference type="PANTHER" id="PTHR46920:SF1">
    <property type="entry name" value="PROTEIN MSS51 HOMOLOG, MITOCHONDRIAL-RELATED"/>
    <property type="match status" value="1"/>
</dbReference>
<evidence type="ECO:0000313" key="7">
    <source>
        <dbReference type="Proteomes" id="UP000799291"/>
    </source>
</evidence>
<dbReference type="InterPro" id="IPR052839">
    <property type="entry name" value="Mito_gene_expr_regulator"/>
</dbReference>